<dbReference type="FunFam" id="3.30.300.160:FF:000002">
    <property type="entry name" value="Type II secretion system protein E"/>
    <property type="match status" value="1"/>
</dbReference>
<dbReference type="Gene3D" id="3.30.450.90">
    <property type="match status" value="1"/>
</dbReference>
<dbReference type="CDD" id="cd01129">
    <property type="entry name" value="PulE-GspE-like"/>
    <property type="match status" value="1"/>
</dbReference>
<protein>
    <submittedName>
        <fullName evidence="5">Flp pilus assembly complex ATPase component TadA</fullName>
    </submittedName>
</protein>
<evidence type="ECO:0000256" key="1">
    <source>
        <dbReference type="ARBA" id="ARBA00006611"/>
    </source>
</evidence>
<dbReference type="InterPro" id="IPR007831">
    <property type="entry name" value="T2SS_GspE_N"/>
</dbReference>
<dbReference type="InterPro" id="IPR003593">
    <property type="entry name" value="AAA+_ATPase"/>
</dbReference>
<sequence length="556" mass="62257">MKMAKTRKRLGDLLVESGLISEKQLKQTLAEKSANQKLGDAILQQGFITDQQLIEVLEFQLGIPHVSLYRYPIDPQVTKMIPKEMATRNLIMPLKKEGDKLLVAMADPMDYYAIDELRLSTGFQIDVAIATKDDIIRTTHKYYDTDDDAVDELLDDLGVINEKEQDEVTNEEAPIVKLVNQLLLRAVQQRASDIHIDTQETRVLIRYRVDGLLKTERILPKHMQNILIARIKIMANLDITESRVPQDGRIKVSLEFHPVDLRVSTLPTVYGEKVVMRILDLGASINDIDKLGFNKIHIKRFNEMIEKPTGIVLITGPTGSGKSSTLYASLNRLNAEEVNIITVEDPVEYQLEGINQIQVNAKVGMTFAAGLRAILRQDPDIVMVGEIRDAETAEIAVRASLTGHLVLSTVHTNDSISTVTRLIDMGLEPFLVASSLSGVVAQRLVRRICRDCKAEVEATEREKMIFAKRGMKVTTVFRGKGCPICNMTGYKGRLAIHEILVIDETIKKMIMNNRSSSEIKEYAIKAGTIFLIDDGLLKVKQGLSTTEEILRVVTSD</sequence>
<comment type="similarity">
    <text evidence="1">Belongs to the GSP E family.</text>
</comment>
<dbReference type="Gene3D" id="3.30.300.160">
    <property type="entry name" value="Type II secretion system, protein E, N-terminal domain"/>
    <property type="match status" value="1"/>
</dbReference>
<keyword evidence="6" id="KW-1185">Reference proteome</keyword>
<evidence type="ECO:0000313" key="6">
    <source>
        <dbReference type="Proteomes" id="UP000678228"/>
    </source>
</evidence>
<reference evidence="5" key="1">
    <citation type="submission" date="2021-03" db="EMBL/GenBank/DDBJ databases">
        <title>Bacillus suaedae sp. nov., isolated from Suaeda aralocaspica.</title>
        <authorList>
            <person name="Lei R.F.R."/>
        </authorList>
    </citation>
    <scope>NUCLEOTIDE SEQUENCE</scope>
    <source>
        <strain evidence="5">YZJH907-2</strain>
    </source>
</reference>
<name>A0A940WWX4_9BACI</name>
<dbReference type="PANTHER" id="PTHR30258:SF1">
    <property type="entry name" value="PROTEIN TRANSPORT PROTEIN HOFB HOMOLOG"/>
    <property type="match status" value="1"/>
</dbReference>
<dbReference type="InterPro" id="IPR027417">
    <property type="entry name" value="P-loop_NTPase"/>
</dbReference>
<dbReference type="SUPFAM" id="SSF52540">
    <property type="entry name" value="P-loop containing nucleoside triphosphate hydrolases"/>
    <property type="match status" value="1"/>
</dbReference>
<dbReference type="AlphaFoldDB" id="A0A940WWX4"/>
<dbReference type="SMART" id="SM00382">
    <property type="entry name" value="AAA"/>
    <property type="match status" value="1"/>
</dbReference>
<evidence type="ECO:0000313" key="5">
    <source>
        <dbReference type="EMBL" id="MBP3949656.1"/>
    </source>
</evidence>
<dbReference type="SUPFAM" id="SSF160246">
    <property type="entry name" value="EspE N-terminal domain-like"/>
    <property type="match status" value="1"/>
</dbReference>
<dbReference type="FunFam" id="3.40.50.300:FF:000398">
    <property type="entry name" value="Type IV pilus assembly ATPase PilB"/>
    <property type="match status" value="1"/>
</dbReference>
<dbReference type="Gene3D" id="3.40.50.300">
    <property type="entry name" value="P-loop containing nucleotide triphosphate hydrolases"/>
    <property type="match status" value="1"/>
</dbReference>
<keyword evidence="3" id="KW-0067">ATP-binding</keyword>
<evidence type="ECO:0000256" key="2">
    <source>
        <dbReference type="ARBA" id="ARBA00022741"/>
    </source>
</evidence>
<dbReference type="InterPro" id="IPR001482">
    <property type="entry name" value="T2SS/T4SS_dom"/>
</dbReference>
<gene>
    <name evidence="5" type="primary">tadA</name>
    <name evidence="5" type="ORF">J7W16_00825</name>
</gene>
<feature type="domain" description="Bacterial type II secretion system protein E" evidence="4">
    <location>
        <begin position="375"/>
        <end position="389"/>
    </location>
</feature>
<dbReference type="GO" id="GO:0005886">
    <property type="term" value="C:plasma membrane"/>
    <property type="evidence" value="ECO:0007669"/>
    <property type="project" value="TreeGrafter"/>
</dbReference>
<organism evidence="5 6">
    <name type="scientific">Halalkalibacter suaedae</name>
    <dbReference type="NCBI Taxonomy" id="2822140"/>
    <lineage>
        <taxon>Bacteria</taxon>
        <taxon>Bacillati</taxon>
        <taxon>Bacillota</taxon>
        <taxon>Bacilli</taxon>
        <taxon>Bacillales</taxon>
        <taxon>Bacillaceae</taxon>
        <taxon>Halalkalibacter</taxon>
    </lineage>
</organism>
<keyword evidence="2" id="KW-0547">Nucleotide-binding</keyword>
<evidence type="ECO:0000259" key="4">
    <source>
        <dbReference type="PROSITE" id="PS00662"/>
    </source>
</evidence>
<dbReference type="PANTHER" id="PTHR30258">
    <property type="entry name" value="TYPE II SECRETION SYSTEM PROTEIN GSPE-RELATED"/>
    <property type="match status" value="1"/>
</dbReference>
<dbReference type="FunFam" id="3.30.450.90:FF:000001">
    <property type="entry name" value="Type II secretion system ATPase GspE"/>
    <property type="match status" value="1"/>
</dbReference>
<dbReference type="InterPro" id="IPR037257">
    <property type="entry name" value="T2SS_E_N_sf"/>
</dbReference>
<proteinExistence type="inferred from homology"/>
<dbReference type="PROSITE" id="PS00662">
    <property type="entry name" value="T2SP_E"/>
    <property type="match status" value="1"/>
</dbReference>
<dbReference type="GO" id="GO:0005524">
    <property type="term" value="F:ATP binding"/>
    <property type="evidence" value="ECO:0007669"/>
    <property type="project" value="UniProtKB-KW"/>
</dbReference>
<dbReference type="EMBL" id="JAGKSQ010000001">
    <property type="protein sequence ID" value="MBP3949656.1"/>
    <property type="molecule type" value="Genomic_DNA"/>
</dbReference>
<dbReference type="GO" id="GO:0016887">
    <property type="term" value="F:ATP hydrolysis activity"/>
    <property type="evidence" value="ECO:0007669"/>
    <property type="project" value="TreeGrafter"/>
</dbReference>
<dbReference type="Proteomes" id="UP000678228">
    <property type="component" value="Unassembled WGS sequence"/>
</dbReference>
<dbReference type="Pfam" id="PF05157">
    <property type="entry name" value="MshEN"/>
    <property type="match status" value="1"/>
</dbReference>
<dbReference type="Pfam" id="PF00437">
    <property type="entry name" value="T2SSE"/>
    <property type="match status" value="1"/>
</dbReference>
<evidence type="ECO:0000256" key="3">
    <source>
        <dbReference type="ARBA" id="ARBA00022840"/>
    </source>
</evidence>
<accession>A0A940WWX4</accession>
<comment type="caution">
    <text evidence="5">The sequence shown here is derived from an EMBL/GenBank/DDBJ whole genome shotgun (WGS) entry which is preliminary data.</text>
</comment>